<evidence type="ECO:0000256" key="1">
    <source>
        <dbReference type="SAM" id="MobiDB-lite"/>
    </source>
</evidence>
<dbReference type="EMBL" id="BAABBB010000004">
    <property type="protein sequence ID" value="GAA3523492.1"/>
    <property type="molecule type" value="Genomic_DNA"/>
</dbReference>
<dbReference type="RefSeq" id="WP_218232785.1">
    <property type="nucleotide sequence ID" value="NZ_BAABBB010000004.1"/>
</dbReference>
<proteinExistence type="predicted"/>
<accession>A0ABP6UVR7</accession>
<feature type="compositionally biased region" description="Pro residues" evidence="1">
    <location>
        <begin position="20"/>
        <end position="29"/>
    </location>
</feature>
<evidence type="ECO:0000313" key="3">
    <source>
        <dbReference type="Proteomes" id="UP001500301"/>
    </source>
</evidence>
<comment type="caution">
    <text evidence="2">The sequence shown here is derived from an EMBL/GenBank/DDBJ whole genome shotgun (WGS) entry which is preliminary data.</text>
</comment>
<reference evidence="3" key="1">
    <citation type="journal article" date="2019" name="Int. J. Syst. Evol. Microbiol.">
        <title>The Global Catalogue of Microorganisms (GCM) 10K type strain sequencing project: providing services to taxonomists for standard genome sequencing and annotation.</title>
        <authorList>
            <consortium name="The Broad Institute Genomics Platform"/>
            <consortium name="The Broad Institute Genome Sequencing Center for Infectious Disease"/>
            <person name="Wu L."/>
            <person name="Ma J."/>
        </authorList>
    </citation>
    <scope>NUCLEOTIDE SEQUENCE [LARGE SCALE GENOMIC DNA]</scope>
    <source>
        <strain evidence="3">JCM 17460</strain>
    </source>
</reference>
<organism evidence="2 3">
    <name type="scientific">Nocardioides daeguensis</name>
    <dbReference type="NCBI Taxonomy" id="908359"/>
    <lineage>
        <taxon>Bacteria</taxon>
        <taxon>Bacillati</taxon>
        <taxon>Actinomycetota</taxon>
        <taxon>Actinomycetes</taxon>
        <taxon>Propionibacteriales</taxon>
        <taxon>Nocardioidaceae</taxon>
        <taxon>Nocardioides</taxon>
    </lineage>
</organism>
<evidence type="ECO:0000313" key="2">
    <source>
        <dbReference type="EMBL" id="GAA3523492.1"/>
    </source>
</evidence>
<keyword evidence="3" id="KW-1185">Reference proteome</keyword>
<dbReference type="Proteomes" id="UP001500301">
    <property type="component" value="Unassembled WGS sequence"/>
</dbReference>
<gene>
    <name evidence="2" type="ORF">GCM10022263_09790</name>
</gene>
<feature type="region of interest" description="Disordered" evidence="1">
    <location>
        <begin position="57"/>
        <end position="81"/>
    </location>
</feature>
<name>A0ABP6UVR7_9ACTN</name>
<feature type="region of interest" description="Disordered" evidence="1">
    <location>
        <begin position="1"/>
        <end position="39"/>
    </location>
</feature>
<protein>
    <submittedName>
        <fullName evidence="2">Uncharacterized protein</fullName>
    </submittedName>
</protein>
<sequence>MSAPRPTVGADSFARDHRPPTQPGPPTEPTTPLLRHPEPLDAAVETNDLRQVRCVTALPHTTSGKPQHLKLPQLSESENRA</sequence>